<keyword evidence="2" id="KW-1185">Reference proteome</keyword>
<organism evidence="1 2">
    <name type="scientific">Lepeophtheirus salmonis</name>
    <name type="common">Salmon louse</name>
    <name type="synonym">Caligus salmonis</name>
    <dbReference type="NCBI Taxonomy" id="72036"/>
    <lineage>
        <taxon>Eukaryota</taxon>
        <taxon>Metazoa</taxon>
        <taxon>Ecdysozoa</taxon>
        <taxon>Arthropoda</taxon>
        <taxon>Crustacea</taxon>
        <taxon>Multicrustacea</taxon>
        <taxon>Hexanauplia</taxon>
        <taxon>Copepoda</taxon>
        <taxon>Siphonostomatoida</taxon>
        <taxon>Caligidae</taxon>
        <taxon>Lepeophtheirus</taxon>
    </lineage>
</organism>
<gene>
    <name evidence="1" type="ORF">LSAA_3906</name>
</gene>
<accession>A0A7R8CI17</accession>
<name>A0A7R8CI17_LEPSM</name>
<evidence type="ECO:0000313" key="2">
    <source>
        <dbReference type="Proteomes" id="UP000675881"/>
    </source>
</evidence>
<evidence type="ECO:0000313" key="1">
    <source>
        <dbReference type="EMBL" id="CAF2828436.1"/>
    </source>
</evidence>
<dbReference type="Proteomes" id="UP000675881">
    <property type="component" value="Chromosome 13"/>
</dbReference>
<protein>
    <submittedName>
        <fullName evidence="1">(salmon louse) hypothetical protein</fullName>
    </submittedName>
</protein>
<dbReference type="EMBL" id="HG994592">
    <property type="protein sequence ID" value="CAF2828436.1"/>
    <property type="molecule type" value="Genomic_DNA"/>
</dbReference>
<proteinExistence type="predicted"/>
<reference evidence="1" key="1">
    <citation type="submission" date="2021-02" db="EMBL/GenBank/DDBJ databases">
        <authorList>
            <person name="Bekaert M."/>
        </authorList>
    </citation>
    <scope>NUCLEOTIDE SEQUENCE</scope>
    <source>
        <strain evidence="1">IoA-00</strain>
    </source>
</reference>
<dbReference type="AlphaFoldDB" id="A0A7R8CI17"/>
<sequence>MGIRKGHELDSFFEAKDVDEDDSDSVCASKKNTSKYSKIEKCCAFCNNLPNFNKYIIDKIECKKPMQKLGIDGDQGFFLKMRVFKSKIQLVSSLHPQRPKRLWGEEYVCACNW</sequence>